<evidence type="ECO:0000313" key="1">
    <source>
        <dbReference type="EMBL" id="KAK3801009.1"/>
    </source>
</evidence>
<accession>A0AAE1B711</accession>
<organism evidence="1 2">
    <name type="scientific">Elysia crispata</name>
    <name type="common">lettuce slug</name>
    <dbReference type="NCBI Taxonomy" id="231223"/>
    <lineage>
        <taxon>Eukaryota</taxon>
        <taxon>Metazoa</taxon>
        <taxon>Spiralia</taxon>
        <taxon>Lophotrochozoa</taxon>
        <taxon>Mollusca</taxon>
        <taxon>Gastropoda</taxon>
        <taxon>Heterobranchia</taxon>
        <taxon>Euthyneura</taxon>
        <taxon>Panpulmonata</taxon>
        <taxon>Sacoglossa</taxon>
        <taxon>Placobranchoidea</taxon>
        <taxon>Plakobranchidae</taxon>
        <taxon>Elysia</taxon>
    </lineage>
</organism>
<evidence type="ECO:0000313" key="2">
    <source>
        <dbReference type="Proteomes" id="UP001283361"/>
    </source>
</evidence>
<dbReference type="Proteomes" id="UP001283361">
    <property type="component" value="Unassembled WGS sequence"/>
</dbReference>
<gene>
    <name evidence="1" type="ORF">RRG08_001254</name>
</gene>
<name>A0AAE1B711_9GAST</name>
<comment type="caution">
    <text evidence="1">The sequence shown here is derived from an EMBL/GenBank/DDBJ whole genome shotgun (WGS) entry which is preliminary data.</text>
</comment>
<dbReference type="AlphaFoldDB" id="A0AAE1B711"/>
<sequence>MLALGDLPSSSNLDVSGQRRPHLVNRPVLRPFHRQHRSIREVLVRMAGESSIKLTSILAFIEALAGFSEFVKTLVSLTQYRHPRCSV</sequence>
<proteinExistence type="predicted"/>
<reference evidence="1" key="1">
    <citation type="journal article" date="2023" name="G3 (Bethesda)">
        <title>A reference genome for the long-term kleptoplast-retaining sea slug Elysia crispata morphotype clarki.</title>
        <authorList>
            <person name="Eastman K.E."/>
            <person name="Pendleton A.L."/>
            <person name="Shaikh M.A."/>
            <person name="Suttiyut T."/>
            <person name="Ogas R."/>
            <person name="Tomko P."/>
            <person name="Gavelis G."/>
            <person name="Widhalm J.R."/>
            <person name="Wisecaver J.H."/>
        </authorList>
    </citation>
    <scope>NUCLEOTIDE SEQUENCE</scope>
    <source>
        <strain evidence="1">ECLA1</strain>
    </source>
</reference>
<dbReference type="EMBL" id="JAWDGP010000384">
    <property type="protein sequence ID" value="KAK3801009.1"/>
    <property type="molecule type" value="Genomic_DNA"/>
</dbReference>
<protein>
    <submittedName>
        <fullName evidence="1">Uncharacterized protein</fullName>
    </submittedName>
</protein>
<keyword evidence="2" id="KW-1185">Reference proteome</keyword>